<sequence length="60" mass="6833">MAPGCTVERQQADGRRVMWWTTFSWEPLGSAHSCGRQFDTCHRPTLFCISDKPLHGNDIP</sequence>
<gene>
    <name evidence="1" type="ORF">DPEC_G00145950</name>
</gene>
<keyword evidence="2" id="KW-1185">Reference proteome</keyword>
<dbReference type="Proteomes" id="UP001157502">
    <property type="component" value="Chromosome 11"/>
</dbReference>
<dbReference type="EMBL" id="CM055738">
    <property type="protein sequence ID" value="KAJ8005373.1"/>
    <property type="molecule type" value="Genomic_DNA"/>
</dbReference>
<evidence type="ECO:0000313" key="2">
    <source>
        <dbReference type="Proteomes" id="UP001157502"/>
    </source>
</evidence>
<name>A0ACC2GP25_DALPE</name>
<accession>A0ACC2GP25</accession>
<reference evidence="1" key="1">
    <citation type="submission" date="2021-05" db="EMBL/GenBank/DDBJ databases">
        <authorList>
            <person name="Pan Q."/>
            <person name="Jouanno E."/>
            <person name="Zahm M."/>
            <person name="Klopp C."/>
            <person name="Cabau C."/>
            <person name="Louis A."/>
            <person name="Berthelot C."/>
            <person name="Parey E."/>
            <person name="Roest Crollius H."/>
            <person name="Montfort J."/>
            <person name="Robinson-Rechavi M."/>
            <person name="Bouchez O."/>
            <person name="Lampietro C."/>
            <person name="Lopez Roques C."/>
            <person name="Donnadieu C."/>
            <person name="Postlethwait J."/>
            <person name="Bobe J."/>
            <person name="Dillon D."/>
            <person name="Chandos A."/>
            <person name="von Hippel F."/>
            <person name="Guiguen Y."/>
        </authorList>
    </citation>
    <scope>NUCLEOTIDE SEQUENCE</scope>
    <source>
        <strain evidence="1">YG-Jan2019</strain>
    </source>
</reference>
<comment type="caution">
    <text evidence="1">The sequence shown here is derived from an EMBL/GenBank/DDBJ whole genome shotgun (WGS) entry which is preliminary data.</text>
</comment>
<evidence type="ECO:0000313" key="1">
    <source>
        <dbReference type="EMBL" id="KAJ8005373.1"/>
    </source>
</evidence>
<protein>
    <submittedName>
        <fullName evidence="1">Uncharacterized protein</fullName>
    </submittedName>
</protein>
<proteinExistence type="predicted"/>
<organism evidence="1 2">
    <name type="scientific">Dallia pectoralis</name>
    <name type="common">Alaska blackfish</name>
    <dbReference type="NCBI Taxonomy" id="75939"/>
    <lineage>
        <taxon>Eukaryota</taxon>
        <taxon>Metazoa</taxon>
        <taxon>Chordata</taxon>
        <taxon>Craniata</taxon>
        <taxon>Vertebrata</taxon>
        <taxon>Euteleostomi</taxon>
        <taxon>Actinopterygii</taxon>
        <taxon>Neopterygii</taxon>
        <taxon>Teleostei</taxon>
        <taxon>Protacanthopterygii</taxon>
        <taxon>Esociformes</taxon>
        <taxon>Umbridae</taxon>
        <taxon>Dallia</taxon>
    </lineage>
</organism>